<evidence type="ECO:0000256" key="1">
    <source>
        <dbReference type="ARBA" id="ARBA00023015"/>
    </source>
</evidence>
<evidence type="ECO:0000313" key="5">
    <source>
        <dbReference type="EMBL" id="QLK25081.1"/>
    </source>
</evidence>
<dbReference type="CDD" id="cd00090">
    <property type="entry name" value="HTH_ARSR"/>
    <property type="match status" value="1"/>
</dbReference>
<dbReference type="AlphaFoldDB" id="A0A7D6GNN7"/>
<dbReference type="EMBL" id="CP059154">
    <property type="protein sequence ID" value="QLK25081.1"/>
    <property type="molecule type" value="Genomic_DNA"/>
</dbReference>
<dbReference type="PRINTS" id="PR00033">
    <property type="entry name" value="HTHASNC"/>
</dbReference>
<evidence type="ECO:0000259" key="4">
    <source>
        <dbReference type="PROSITE" id="PS50956"/>
    </source>
</evidence>
<dbReference type="InterPro" id="IPR036388">
    <property type="entry name" value="WH-like_DNA-bd_sf"/>
</dbReference>
<protein>
    <submittedName>
        <fullName evidence="5">Lrp/AsnC family transcriptional regulator</fullName>
    </submittedName>
</protein>
<dbReference type="InterPro" id="IPR000485">
    <property type="entry name" value="AsnC-type_HTH_dom"/>
</dbReference>
<evidence type="ECO:0000256" key="3">
    <source>
        <dbReference type="ARBA" id="ARBA00023163"/>
    </source>
</evidence>
<dbReference type="InterPro" id="IPR036390">
    <property type="entry name" value="WH_DNA-bd_sf"/>
</dbReference>
<name>A0A7D6GNN7_9EURY</name>
<dbReference type="GeneID" id="56144206"/>
<accession>A0A7D6GNN7</accession>
<organism evidence="5 6">
    <name type="scientific">Natrinema zhouii</name>
    <dbReference type="NCBI Taxonomy" id="1710539"/>
    <lineage>
        <taxon>Archaea</taxon>
        <taxon>Methanobacteriati</taxon>
        <taxon>Methanobacteriota</taxon>
        <taxon>Stenosarchaea group</taxon>
        <taxon>Halobacteria</taxon>
        <taxon>Halobacteriales</taxon>
        <taxon>Natrialbaceae</taxon>
        <taxon>Natrinema</taxon>
    </lineage>
</organism>
<dbReference type="PROSITE" id="PS50956">
    <property type="entry name" value="HTH_ASNC_2"/>
    <property type="match status" value="1"/>
</dbReference>
<proteinExistence type="predicted"/>
<feature type="domain" description="HTH asnC-type" evidence="4">
    <location>
        <begin position="6"/>
        <end position="68"/>
    </location>
</feature>
<dbReference type="Gene3D" id="1.10.10.10">
    <property type="entry name" value="Winged helix-like DNA-binding domain superfamily/Winged helix DNA-binding domain"/>
    <property type="match status" value="1"/>
</dbReference>
<dbReference type="SUPFAM" id="SSF46785">
    <property type="entry name" value="Winged helix' DNA-binding domain"/>
    <property type="match status" value="1"/>
</dbReference>
<dbReference type="InterPro" id="IPR019888">
    <property type="entry name" value="Tscrpt_reg_AsnC-like"/>
</dbReference>
<keyword evidence="6" id="KW-1185">Reference proteome</keyword>
<dbReference type="SMART" id="SM00344">
    <property type="entry name" value="HTH_ASNC"/>
    <property type="match status" value="1"/>
</dbReference>
<dbReference type="KEGG" id="nay:HYG81_13335"/>
<evidence type="ECO:0000313" key="6">
    <source>
        <dbReference type="Proteomes" id="UP000510869"/>
    </source>
</evidence>
<dbReference type="Pfam" id="PF13404">
    <property type="entry name" value="HTH_AsnC-type"/>
    <property type="match status" value="1"/>
</dbReference>
<evidence type="ECO:0000256" key="2">
    <source>
        <dbReference type="ARBA" id="ARBA00023125"/>
    </source>
</evidence>
<dbReference type="GO" id="GO:0043200">
    <property type="term" value="P:response to amino acid"/>
    <property type="evidence" value="ECO:0007669"/>
    <property type="project" value="TreeGrafter"/>
</dbReference>
<dbReference type="GO" id="GO:0043565">
    <property type="term" value="F:sequence-specific DNA binding"/>
    <property type="evidence" value="ECO:0007669"/>
    <property type="project" value="InterPro"/>
</dbReference>
<keyword evidence="1" id="KW-0805">Transcription regulation</keyword>
<dbReference type="Proteomes" id="UP000510869">
    <property type="component" value="Chromosome"/>
</dbReference>
<reference evidence="5 6" key="1">
    <citation type="submission" date="2020-07" db="EMBL/GenBank/DDBJ databases">
        <title>Natrinema (YPL30) sp. nov. and Haloterrigena xxxxxx (YPL8) sp. nov., isolated from a salt mine.</title>
        <authorList>
            <person name="Cui H."/>
        </authorList>
    </citation>
    <scope>NUCLEOTIDE SEQUENCE [LARGE SCALE GENOMIC DNA]</scope>
    <source>
        <strain evidence="5 6">YPL13</strain>
    </source>
</reference>
<dbReference type="PANTHER" id="PTHR30154:SF34">
    <property type="entry name" value="TRANSCRIPTIONAL REGULATOR AZLB"/>
    <property type="match status" value="1"/>
</dbReference>
<dbReference type="OrthoDB" id="57033at2157"/>
<dbReference type="GO" id="GO:0005829">
    <property type="term" value="C:cytosol"/>
    <property type="evidence" value="ECO:0007669"/>
    <property type="project" value="TreeGrafter"/>
</dbReference>
<dbReference type="PANTHER" id="PTHR30154">
    <property type="entry name" value="LEUCINE-RESPONSIVE REGULATORY PROTEIN"/>
    <property type="match status" value="1"/>
</dbReference>
<dbReference type="RefSeq" id="WP_180840272.1">
    <property type="nucleotide sequence ID" value="NZ_CP059154.1"/>
</dbReference>
<sequence length="156" mass="17281">MSEEPLDDLDRTIIYCLQEDARKTSASEIADKAGVSASTVRNRIRNLEEGGILTGYRPEVNYEAASYQLQTLIVCTAPIPDREALAQRALEVPGVVAVREVMTGTENVHVEAIGSDSDDLSRIGRDLDELGLEVVDEDLIRNEYERAFHGFDVDEL</sequence>
<keyword evidence="2" id="KW-0238">DNA-binding</keyword>
<dbReference type="InterPro" id="IPR011991">
    <property type="entry name" value="ArsR-like_HTH"/>
</dbReference>
<gene>
    <name evidence="5" type="ORF">HYG81_13335</name>
</gene>
<keyword evidence="3" id="KW-0804">Transcription</keyword>